<proteinExistence type="inferred from homology"/>
<dbReference type="Pfam" id="PF02687">
    <property type="entry name" value="FtsX"/>
    <property type="match status" value="1"/>
</dbReference>
<evidence type="ECO:0000259" key="10">
    <source>
        <dbReference type="Pfam" id="PF12704"/>
    </source>
</evidence>
<feature type="transmembrane region" description="Helical" evidence="8">
    <location>
        <begin position="321"/>
        <end position="343"/>
    </location>
</feature>
<reference evidence="11 12" key="1">
    <citation type="submission" date="2016-11" db="EMBL/GenBank/DDBJ databases">
        <authorList>
            <person name="Jaros S."/>
            <person name="Januszkiewicz K."/>
            <person name="Wedrychowicz H."/>
        </authorList>
    </citation>
    <scope>NUCLEOTIDE SEQUENCE [LARGE SCALE GENOMIC DNA]</scope>
    <source>
        <strain evidence="11 12">DSM 9705</strain>
    </source>
</reference>
<evidence type="ECO:0000256" key="3">
    <source>
        <dbReference type="ARBA" id="ARBA00022448"/>
    </source>
</evidence>
<dbReference type="GO" id="GO:0098797">
    <property type="term" value="C:plasma membrane protein complex"/>
    <property type="evidence" value="ECO:0007669"/>
    <property type="project" value="TreeGrafter"/>
</dbReference>
<dbReference type="RefSeq" id="WP_073373331.1">
    <property type="nucleotide sequence ID" value="NZ_FQXS01000002.1"/>
</dbReference>
<dbReference type="NCBIfam" id="TIGR02212">
    <property type="entry name" value="lolCE"/>
    <property type="match status" value="1"/>
</dbReference>
<keyword evidence="11" id="KW-0449">Lipoprotein</keyword>
<keyword evidence="4" id="KW-1003">Cell membrane</keyword>
<dbReference type="InterPro" id="IPR025857">
    <property type="entry name" value="MacB_PCD"/>
</dbReference>
<dbReference type="PANTHER" id="PTHR30489">
    <property type="entry name" value="LIPOPROTEIN-RELEASING SYSTEM TRANSMEMBRANE PROTEIN LOLE"/>
    <property type="match status" value="1"/>
</dbReference>
<dbReference type="GO" id="GO:0042953">
    <property type="term" value="P:lipoprotein transport"/>
    <property type="evidence" value="ECO:0007669"/>
    <property type="project" value="InterPro"/>
</dbReference>
<dbReference type="Proteomes" id="UP000184139">
    <property type="component" value="Unassembled WGS sequence"/>
</dbReference>
<dbReference type="InterPro" id="IPR051447">
    <property type="entry name" value="Lipoprotein-release_system"/>
</dbReference>
<feature type="transmembrane region" description="Helical" evidence="8">
    <location>
        <begin position="371"/>
        <end position="393"/>
    </location>
</feature>
<accession>A0A1M5T5D7</accession>
<dbReference type="AlphaFoldDB" id="A0A1M5T5D7"/>
<evidence type="ECO:0000256" key="1">
    <source>
        <dbReference type="ARBA" id="ARBA00004651"/>
    </source>
</evidence>
<evidence type="ECO:0000256" key="7">
    <source>
        <dbReference type="ARBA" id="ARBA00023136"/>
    </source>
</evidence>
<dbReference type="STRING" id="1121409.SAMN02745124_00605"/>
<dbReference type="GO" id="GO:0044874">
    <property type="term" value="P:lipoprotein localization to outer membrane"/>
    <property type="evidence" value="ECO:0007669"/>
    <property type="project" value="TreeGrafter"/>
</dbReference>
<gene>
    <name evidence="11" type="ORF">SAMN02745124_00605</name>
</gene>
<evidence type="ECO:0000313" key="12">
    <source>
        <dbReference type="Proteomes" id="UP000184139"/>
    </source>
</evidence>
<evidence type="ECO:0000256" key="8">
    <source>
        <dbReference type="SAM" id="Phobius"/>
    </source>
</evidence>
<evidence type="ECO:0000256" key="6">
    <source>
        <dbReference type="ARBA" id="ARBA00022989"/>
    </source>
</evidence>
<comment type="similarity">
    <text evidence="2">Belongs to the ABC-4 integral membrane protein family. LolC/E subfamily.</text>
</comment>
<dbReference type="OrthoDB" id="9808461at2"/>
<keyword evidence="6 8" id="KW-1133">Transmembrane helix</keyword>
<dbReference type="InterPro" id="IPR003838">
    <property type="entry name" value="ABC3_permease_C"/>
</dbReference>
<keyword evidence="7 8" id="KW-0472">Membrane</keyword>
<sequence>MFEWFIGLRYLRAKHRHGFISLISLISVIGITVGVIALIVVLSVYTGFTEGLRDQILGVNSHIIVQRSEGRITDYERVRRQILEVPGVVGATPYLYAQTLVSSASGGSGVVLRGIDPVTADSVIILADQLIAGSLGDLVDEAGAPVPGIILGKQLAADLRVSPGGKVRLISPSGPLTPMGVIPKIKTCRVVGIFESGMYEYDSSLAYMSLPAVQTFLESGDIAHGIEVLVEKNQLSRADRIAGAIATELGPGTIARDWMAMNRNLFAAFKLEKIGMFICVALIILVAALNIISALIMVVMEKGRDIAILKSMGATSRSIMQIFFLQGLVIACVGTILGVLGGLGLCELLSRYQFIELPSNVYPMTTLPIKVLPLDVAIIACSSIVITLSATLYPSWQASRVKPAEVLS</sequence>
<dbReference type="EMBL" id="FQXS01000002">
    <property type="protein sequence ID" value="SHH45810.1"/>
    <property type="molecule type" value="Genomic_DNA"/>
</dbReference>
<feature type="domain" description="ABC3 transporter permease C-terminal" evidence="9">
    <location>
        <begin position="279"/>
        <end position="403"/>
    </location>
</feature>
<evidence type="ECO:0000256" key="5">
    <source>
        <dbReference type="ARBA" id="ARBA00022692"/>
    </source>
</evidence>
<feature type="transmembrane region" description="Helical" evidence="8">
    <location>
        <begin position="20"/>
        <end position="45"/>
    </location>
</feature>
<dbReference type="PANTHER" id="PTHR30489:SF0">
    <property type="entry name" value="LIPOPROTEIN-RELEASING SYSTEM TRANSMEMBRANE PROTEIN LOLE"/>
    <property type="match status" value="1"/>
</dbReference>
<organism evidence="11 12">
    <name type="scientific">Desulfofustis glycolicus DSM 9705</name>
    <dbReference type="NCBI Taxonomy" id="1121409"/>
    <lineage>
        <taxon>Bacteria</taxon>
        <taxon>Pseudomonadati</taxon>
        <taxon>Thermodesulfobacteriota</taxon>
        <taxon>Desulfobulbia</taxon>
        <taxon>Desulfobulbales</taxon>
        <taxon>Desulfocapsaceae</taxon>
        <taxon>Desulfofustis</taxon>
    </lineage>
</organism>
<feature type="transmembrane region" description="Helical" evidence="8">
    <location>
        <begin position="274"/>
        <end position="300"/>
    </location>
</feature>
<dbReference type="Pfam" id="PF12704">
    <property type="entry name" value="MacB_PCD"/>
    <property type="match status" value="1"/>
</dbReference>
<name>A0A1M5T5D7_9BACT</name>
<comment type="subcellular location">
    <subcellularLocation>
        <location evidence="1">Cell membrane</location>
        <topology evidence="1">Multi-pass membrane protein</topology>
    </subcellularLocation>
</comment>
<evidence type="ECO:0000313" key="11">
    <source>
        <dbReference type="EMBL" id="SHH45810.1"/>
    </source>
</evidence>
<feature type="domain" description="MacB-like periplasmic core" evidence="10">
    <location>
        <begin position="24"/>
        <end position="232"/>
    </location>
</feature>
<evidence type="ECO:0000256" key="4">
    <source>
        <dbReference type="ARBA" id="ARBA00022475"/>
    </source>
</evidence>
<keyword evidence="3" id="KW-0813">Transport</keyword>
<keyword evidence="12" id="KW-1185">Reference proteome</keyword>
<protein>
    <submittedName>
        <fullName evidence="11">Lipoprotein-releasing system permease protein</fullName>
    </submittedName>
</protein>
<keyword evidence="5 8" id="KW-0812">Transmembrane</keyword>
<evidence type="ECO:0000256" key="2">
    <source>
        <dbReference type="ARBA" id="ARBA00005236"/>
    </source>
</evidence>
<evidence type="ECO:0000259" key="9">
    <source>
        <dbReference type="Pfam" id="PF02687"/>
    </source>
</evidence>
<dbReference type="InterPro" id="IPR011925">
    <property type="entry name" value="LolCE_TM"/>
</dbReference>